<dbReference type="Gene3D" id="3.40.47.10">
    <property type="match status" value="3"/>
</dbReference>
<gene>
    <name evidence="5" type="ORF">LZC95_23020</name>
</gene>
<dbReference type="Pfam" id="PF00109">
    <property type="entry name" value="ketoacyl-synt"/>
    <property type="match status" value="2"/>
</dbReference>
<dbReference type="Proteomes" id="UP001379533">
    <property type="component" value="Chromosome"/>
</dbReference>
<dbReference type="PROSITE" id="PS52004">
    <property type="entry name" value="KS3_2"/>
    <property type="match status" value="1"/>
</dbReference>
<evidence type="ECO:0000259" key="4">
    <source>
        <dbReference type="PROSITE" id="PS52004"/>
    </source>
</evidence>
<dbReference type="SMART" id="SM00825">
    <property type="entry name" value="PKS_KS"/>
    <property type="match status" value="1"/>
</dbReference>
<name>A0ABZ2KLY9_9BACT</name>
<evidence type="ECO:0000256" key="1">
    <source>
        <dbReference type="ARBA" id="ARBA00008467"/>
    </source>
</evidence>
<protein>
    <submittedName>
        <fullName evidence="5">3-oxoacyl-ACP synthase</fullName>
    </submittedName>
</protein>
<evidence type="ECO:0000256" key="2">
    <source>
        <dbReference type="ARBA" id="ARBA00022679"/>
    </source>
</evidence>
<dbReference type="InterPro" id="IPR000794">
    <property type="entry name" value="Beta-ketoacyl_synthase"/>
</dbReference>
<dbReference type="InterPro" id="IPR016039">
    <property type="entry name" value="Thiolase-like"/>
</dbReference>
<dbReference type="EMBL" id="CP089982">
    <property type="protein sequence ID" value="WXA99675.1"/>
    <property type="molecule type" value="Genomic_DNA"/>
</dbReference>
<comment type="similarity">
    <text evidence="1 3">Belongs to the thiolase-like superfamily. Beta-ketoacyl-ACP synthases family.</text>
</comment>
<organism evidence="5 6">
    <name type="scientific">Pendulispora brunnea</name>
    <dbReference type="NCBI Taxonomy" id="2905690"/>
    <lineage>
        <taxon>Bacteria</taxon>
        <taxon>Pseudomonadati</taxon>
        <taxon>Myxococcota</taxon>
        <taxon>Myxococcia</taxon>
        <taxon>Myxococcales</taxon>
        <taxon>Sorangiineae</taxon>
        <taxon>Pendulisporaceae</taxon>
        <taxon>Pendulispora</taxon>
    </lineage>
</organism>
<evidence type="ECO:0000313" key="5">
    <source>
        <dbReference type="EMBL" id="WXA99675.1"/>
    </source>
</evidence>
<feature type="domain" description="Ketosynthase family 3 (KS3)" evidence="4">
    <location>
        <begin position="1"/>
        <end position="386"/>
    </location>
</feature>
<accession>A0ABZ2KLY9</accession>
<dbReference type="InterPro" id="IPR020841">
    <property type="entry name" value="PKS_Beta-ketoAc_synthase_dom"/>
</dbReference>
<reference evidence="5 6" key="1">
    <citation type="submission" date="2021-12" db="EMBL/GenBank/DDBJ databases">
        <title>Discovery of the Pendulisporaceae a myxobacterial family with distinct sporulation behavior and unique specialized metabolism.</title>
        <authorList>
            <person name="Garcia R."/>
            <person name="Popoff A."/>
            <person name="Bader C.D."/>
            <person name="Loehr J."/>
            <person name="Walesch S."/>
            <person name="Walt C."/>
            <person name="Boldt J."/>
            <person name="Bunk B."/>
            <person name="Haeckl F.J.F.P.J."/>
            <person name="Gunesch A.P."/>
            <person name="Birkelbach J."/>
            <person name="Nuebel U."/>
            <person name="Pietschmann T."/>
            <person name="Bach T."/>
            <person name="Mueller R."/>
        </authorList>
    </citation>
    <scope>NUCLEOTIDE SEQUENCE [LARGE SCALE GENOMIC DNA]</scope>
    <source>
        <strain evidence="5 6">MSr12523</strain>
    </source>
</reference>
<dbReference type="SUPFAM" id="SSF53901">
    <property type="entry name" value="Thiolase-like"/>
    <property type="match status" value="3"/>
</dbReference>
<sequence>MRGAAVVAYGAISSLGEGPEASCVGEPGEPARTGITVDDELTRAGFARPHAARAAGGPDAGALLRKALLACVADLDRALPGWRSLRVGLSLATSAGGMRGAEKLFATLRAGQVPSQQEATDATYFAPMVSVFSEDAPVPVLSPATLVLTACSASTLAIGLGLRWLDHDACDLVLAGGFDSVSTFVASGFEALRATTAQLPPRPFCVGRDGMALGEGAALLAMTRMTRASSNALAFVSGFGASADAVHITAPDRTGQGLARAAAAALTDAGVDPAAVDLVSAHATATPFNDAAEWHALKRAIPDAVPVVHPAKAQIGHTLGAAGALETLTCVEAIRRGVLPAAAHADGIEPGFSVRLLARAETAPVVTALKLSAAFGGANASLVVTRSAVPGPQRQPRVVHLSRAVHVEAMPDVATLAELTKHPPDKLSRADGLCRLALAAVAALQAKVGPVAGAGIVVGHFLATLETNATYDARVRERGVSAEPRRFPYTSPNAVAGECGVVFGLSGPGLAVSSGLHGAVEALAAAAELVRAGDADRMVVVAVDEVAATSLALAAAAGYPPPQPGAIALLVTSEPAGYAQVDRIQGAFTRAPTANKGTASMGPPGHLALRPLVSPEPPAEVQSASPWGFAKLTLIQQLG</sequence>
<evidence type="ECO:0000256" key="3">
    <source>
        <dbReference type="RuleBase" id="RU003694"/>
    </source>
</evidence>
<dbReference type="RefSeq" id="WP_394850316.1">
    <property type="nucleotide sequence ID" value="NZ_CP089982.1"/>
</dbReference>
<proteinExistence type="inferred from homology"/>
<dbReference type="InterPro" id="IPR014031">
    <property type="entry name" value="Ketoacyl_synth_C"/>
</dbReference>
<dbReference type="Pfam" id="PF02801">
    <property type="entry name" value="Ketoacyl-synt_C"/>
    <property type="match status" value="1"/>
</dbReference>
<keyword evidence="6" id="KW-1185">Reference proteome</keyword>
<keyword evidence="2 3" id="KW-0808">Transferase</keyword>
<evidence type="ECO:0000313" key="6">
    <source>
        <dbReference type="Proteomes" id="UP001379533"/>
    </source>
</evidence>
<dbReference type="InterPro" id="IPR014030">
    <property type="entry name" value="Ketoacyl_synth_N"/>
</dbReference>
<dbReference type="PANTHER" id="PTHR11712:SF320">
    <property type="entry name" value="BETA-KETOACYL SYNTHASE"/>
    <property type="match status" value="1"/>
</dbReference>
<dbReference type="PANTHER" id="PTHR11712">
    <property type="entry name" value="POLYKETIDE SYNTHASE-RELATED"/>
    <property type="match status" value="1"/>
</dbReference>